<dbReference type="GO" id="GO:0004896">
    <property type="term" value="F:cytokine receptor activity"/>
    <property type="evidence" value="ECO:0007669"/>
    <property type="project" value="TreeGrafter"/>
</dbReference>
<dbReference type="InterPro" id="IPR000538">
    <property type="entry name" value="Link_dom"/>
</dbReference>
<dbReference type="GO" id="GO:0006954">
    <property type="term" value="P:inflammatory response"/>
    <property type="evidence" value="ECO:0007669"/>
    <property type="project" value="TreeGrafter"/>
</dbReference>
<evidence type="ECO:0000256" key="11">
    <source>
        <dbReference type="ARBA" id="ARBA00023157"/>
    </source>
</evidence>
<evidence type="ECO:0000256" key="7">
    <source>
        <dbReference type="ARBA" id="ARBA00022889"/>
    </source>
</evidence>
<dbReference type="InterPro" id="IPR043210">
    <property type="entry name" value="CD44_antigen-like"/>
</dbReference>
<keyword evidence="3" id="KW-1003">Cell membrane</keyword>
<reference evidence="18" key="2">
    <citation type="submission" date="2025-09" db="UniProtKB">
        <authorList>
            <consortium name="Ensembl"/>
        </authorList>
    </citation>
    <scope>IDENTIFICATION</scope>
</reference>
<feature type="region of interest" description="Disordered" evidence="15">
    <location>
        <begin position="389"/>
        <end position="418"/>
    </location>
</feature>
<keyword evidence="19" id="KW-1185">Reference proteome</keyword>
<keyword evidence="8" id="KW-0654">Proteoglycan</keyword>
<keyword evidence="12" id="KW-0675">Receptor</keyword>
<organism evidence="18 19">
    <name type="scientific">Laticauda laticaudata</name>
    <name type="common">Blue-ringed sea krait</name>
    <name type="synonym">Blue-lipped sea krait</name>
    <dbReference type="NCBI Taxonomy" id="8630"/>
    <lineage>
        <taxon>Eukaryota</taxon>
        <taxon>Metazoa</taxon>
        <taxon>Chordata</taxon>
        <taxon>Craniata</taxon>
        <taxon>Vertebrata</taxon>
        <taxon>Euteleostomi</taxon>
        <taxon>Lepidosauria</taxon>
        <taxon>Squamata</taxon>
        <taxon>Bifurcata</taxon>
        <taxon>Unidentata</taxon>
        <taxon>Episquamata</taxon>
        <taxon>Toxicofera</taxon>
        <taxon>Serpentes</taxon>
        <taxon>Colubroidea</taxon>
        <taxon>Elapidae</taxon>
        <taxon>Laticaudinae</taxon>
        <taxon>Laticauda</taxon>
    </lineage>
</organism>
<dbReference type="Proteomes" id="UP000694406">
    <property type="component" value="Unplaced"/>
</dbReference>
<feature type="compositionally biased region" description="Low complexity" evidence="15">
    <location>
        <begin position="147"/>
        <end position="160"/>
    </location>
</feature>
<evidence type="ECO:0000256" key="16">
    <source>
        <dbReference type="SAM" id="Phobius"/>
    </source>
</evidence>
<evidence type="ECO:0000256" key="12">
    <source>
        <dbReference type="ARBA" id="ARBA00023170"/>
    </source>
</evidence>
<keyword evidence="9 16" id="KW-1133">Transmembrane helix</keyword>
<feature type="compositionally biased region" description="Basic and acidic residues" evidence="15">
    <location>
        <begin position="445"/>
        <end position="464"/>
    </location>
</feature>
<dbReference type="GO" id="GO:0007155">
    <property type="term" value="P:cell adhesion"/>
    <property type="evidence" value="ECO:0007669"/>
    <property type="project" value="UniProtKB-KW"/>
</dbReference>
<keyword evidence="6" id="KW-0732">Signal</keyword>
<dbReference type="PANTHER" id="PTHR10225">
    <property type="entry name" value="HYALURONAN RECEPTOR"/>
    <property type="match status" value="1"/>
</dbReference>
<protein>
    <recommendedName>
        <fullName evidence="17">Link domain-containing protein</fullName>
    </recommendedName>
</protein>
<keyword evidence="7" id="KW-0130">Cell adhesion</keyword>
<keyword evidence="13" id="KW-0325">Glycoprotein</keyword>
<evidence type="ECO:0000256" key="2">
    <source>
        <dbReference type="ARBA" id="ARBA00004613"/>
    </source>
</evidence>
<dbReference type="GO" id="GO:0070374">
    <property type="term" value="P:positive regulation of ERK1 and ERK2 cascade"/>
    <property type="evidence" value="ECO:0007669"/>
    <property type="project" value="TreeGrafter"/>
</dbReference>
<evidence type="ECO:0000256" key="6">
    <source>
        <dbReference type="ARBA" id="ARBA00022729"/>
    </source>
</evidence>
<dbReference type="GO" id="GO:0016323">
    <property type="term" value="C:basolateral plasma membrane"/>
    <property type="evidence" value="ECO:0007669"/>
    <property type="project" value="TreeGrafter"/>
</dbReference>
<feature type="transmembrane region" description="Helical" evidence="16">
    <location>
        <begin position="489"/>
        <end position="508"/>
    </location>
</feature>
<dbReference type="GeneTree" id="ENSGT00530000063822"/>
<reference evidence="18" key="1">
    <citation type="submission" date="2025-08" db="UniProtKB">
        <authorList>
            <consortium name="Ensembl"/>
        </authorList>
    </citation>
    <scope>IDENTIFICATION</scope>
</reference>
<dbReference type="GO" id="GO:0035692">
    <property type="term" value="C:macrophage migration inhibitory factor receptor complex"/>
    <property type="evidence" value="ECO:0007669"/>
    <property type="project" value="TreeGrafter"/>
</dbReference>
<evidence type="ECO:0000313" key="18">
    <source>
        <dbReference type="Ensembl" id="ENSLLTP00000009741.1"/>
    </source>
</evidence>
<dbReference type="PRINTS" id="PR00658">
    <property type="entry name" value="CD44"/>
</dbReference>
<dbReference type="PROSITE" id="PS50963">
    <property type="entry name" value="LINK_2"/>
    <property type="match status" value="1"/>
</dbReference>
<dbReference type="AlphaFoldDB" id="A0A8C5WS44"/>
<sequence length="512" mass="57455">LNGVFPFFSRYGYIEDKIVLPRHTPYYLCAANNTGIYVLSSNISDRYDTYCFNSSESRDVVCEPVKKLYSALPNNNSSIEIFNADGSRYFEGKKVTESPQVTEDDSSVGSGSAIGRGTADPSDFTPEDDTTTFTPVYKREDHHYLHPGNPEDQNPQNPNPSFEDDDDDDDDGGGDDDEEGSGQKNPETVLEWDNSGDKELQTSNTTVNSSKDIKQEESAHNILLPIVHSGKESEVSYSTNDTSADVLPGIVEQYSTTTAVSSSDDFFKQEDSKQPQLEGASSELVIEETVSPAINTSDVLHPVFLPSEEKGIILEKESFHHPVTFFNGSIEHEEEHQHQPSAVDTVAQRSQSSVANRTILQILRDVLQVLVTPRDSKGLLQVTPRDSYYENASSQSDTGFYGRNKEDPTSEPVRQWVSEDKYTTKPTMDVLYPGIVPRRGINQKNKTDHTGPDPNKHSVVRDKNVTPLPEESGNNQPRMAHIPGLFLCFYYWYLSCSHTVMFLYFFFFKEFY</sequence>
<evidence type="ECO:0000256" key="10">
    <source>
        <dbReference type="ARBA" id="ARBA00023136"/>
    </source>
</evidence>
<evidence type="ECO:0000256" key="5">
    <source>
        <dbReference type="ARBA" id="ARBA00022692"/>
    </source>
</evidence>
<evidence type="ECO:0000256" key="14">
    <source>
        <dbReference type="PROSITE-ProRule" id="PRU00323"/>
    </source>
</evidence>
<feature type="domain" description="Link" evidence="17">
    <location>
        <begin position="1"/>
        <end position="53"/>
    </location>
</feature>
<dbReference type="SUPFAM" id="SSF56436">
    <property type="entry name" value="C-type lectin-like"/>
    <property type="match status" value="1"/>
</dbReference>
<evidence type="ECO:0000256" key="13">
    <source>
        <dbReference type="ARBA" id="ARBA00023180"/>
    </source>
</evidence>
<dbReference type="Ensembl" id="ENSLLTT00000010111.1">
    <property type="protein sequence ID" value="ENSLLTP00000009741.1"/>
    <property type="gene ID" value="ENSLLTG00000007409.1"/>
</dbReference>
<feature type="compositionally biased region" description="Polar residues" evidence="15">
    <location>
        <begin position="201"/>
        <end position="210"/>
    </location>
</feature>
<name>A0A8C5WS44_LATLA</name>
<evidence type="ECO:0000256" key="9">
    <source>
        <dbReference type="ARBA" id="ARBA00022989"/>
    </source>
</evidence>
<keyword evidence="5 16" id="KW-0812">Transmembrane</keyword>
<proteinExistence type="predicted"/>
<evidence type="ECO:0000256" key="1">
    <source>
        <dbReference type="ARBA" id="ARBA00004251"/>
    </source>
</evidence>
<evidence type="ECO:0000256" key="8">
    <source>
        <dbReference type="ARBA" id="ARBA00022974"/>
    </source>
</evidence>
<keyword evidence="10 16" id="KW-0472">Membrane</keyword>
<evidence type="ECO:0000313" key="19">
    <source>
        <dbReference type="Proteomes" id="UP000694406"/>
    </source>
</evidence>
<comment type="subcellular location">
    <subcellularLocation>
        <location evidence="1">Cell membrane</location>
        <topology evidence="1">Single-pass type I membrane protein</topology>
    </subcellularLocation>
    <subcellularLocation>
        <location evidence="2">Secreted</location>
    </subcellularLocation>
</comment>
<dbReference type="InterPro" id="IPR016187">
    <property type="entry name" value="CTDL_fold"/>
</dbReference>
<feature type="compositionally biased region" description="Acidic residues" evidence="15">
    <location>
        <begin position="162"/>
        <end position="180"/>
    </location>
</feature>
<dbReference type="InterPro" id="IPR001231">
    <property type="entry name" value="CD44_antigen"/>
</dbReference>
<evidence type="ECO:0000256" key="3">
    <source>
        <dbReference type="ARBA" id="ARBA00022475"/>
    </source>
</evidence>
<evidence type="ECO:0000256" key="4">
    <source>
        <dbReference type="ARBA" id="ARBA00022525"/>
    </source>
</evidence>
<evidence type="ECO:0000256" key="15">
    <source>
        <dbReference type="SAM" id="MobiDB-lite"/>
    </source>
</evidence>
<keyword evidence="11" id="KW-1015">Disulfide bond</keyword>
<keyword evidence="4" id="KW-0964">Secreted</keyword>
<accession>A0A8C5WS44</accession>
<feature type="region of interest" description="Disordered" evidence="15">
    <location>
        <begin position="439"/>
        <end position="475"/>
    </location>
</feature>
<feature type="region of interest" description="Disordered" evidence="15">
    <location>
        <begin position="95"/>
        <end position="214"/>
    </location>
</feature>
<dbReference type="GO" id="GO:0005576">
    <property type="term" value="C:extracellular region"/>
    <property type="evidence" value="ECO:0007669"/>
    <property type="project" value="UniProtKB-SubCell"/>
</dbReference>
<comment type="caution">
    <text evidence="14">Lacks conserved residue(s) required for the propagation of feature annotation.</text>
</comment>
<dbReference type="PANTHER" id="PTHR10225:SF6">
    <property type="entry name" value="CD44 ANTIGEN"/>
    <property type="match status" value="1"/>
</dbReference>
<evidence type="ECO:0000259" key="17">
    <source>
        <dbReference type="PROSITE" id="PS50963"/>
    </source>
</evidence>
<dbReference type="GO" id="GO:0005540">
    <property type="term" value="F:hyaluronic acid binding"/>
    <property type="evidence" value="ECO:0007669"/>
    <property type="project" value="InterPro"/>
</dbReference>